<dbReference type="SUPFAM" id="SSF48452">
    <property type="entry name" value="TPR-like"/>
    <property type="match status" value="1"/>
</dbReference>
<dbReference type="Gene3D" id="1.25.40.390">
    <property type="match status" value="1"/>
</dbReference>
<evidence type="ECO:0000256" key="3">
    <source>
        <dbReference type="ARBA" id="ARBA00022729"/>
    </source>
</evidence>
<evidence type="ECO:0000259" key="7">
    <source>
        <dbReference type="Pfam" id="PF14322"/>
    </source>
</evidence>
<sequence length="471" mass="53958">MLNNRYIKPIILCLGYLLTISCEDFVDLEPPNYKMVTETVFENDETAMAAITGIYNELFSSASFSNGYISSVTILAGMSSDIFETTSATDTRYGPFQQNQISPRGTPDASANYELWSSAYNIIYMANSVLEGLSNSDQLSEETLTIAEGQARFIRAFTYFYLVNLYDDVPLVLTTDYSKNAVAPKDSAAKVHEQISTDLDLAISLLEEVGEYESLERTNINRFVVMALRARIYLYQQNWEKAEEWSSKVIDQASIYEILQDLDEVFLKNSREAIWQISPVPVGRRQTTYTREGYFFRGINSSRVVLSNDFVATISPEDKRLAHWVGYNSSREFYFPQKYKDGSSSGNITEYSMVLRLAEQYLIRAEARAMQGNLPGAISDLDKLRNRANLELIANTLPGISQEDLLEEIMEERKRELFSEWGHRWLDLKRLQKTAEVLKPIKPLWQDTDIFYPIPEEERAKNPNIEQNEGY</sequence>
<dbReference type="InterPro" id="IPR012944">
    <property type="entry name" value="SusD_RagB_dom"/>
</dbReference>
<dbReference type="Pfam" id="PF07980">
    <property type="entry name" value="SusD_RagB"/>
    <property type="match status" value="1"/>
</dbReference>
<keyword evidence="5" id="KW-0998">Cell outer membrane</keyword>
<evidence type="ECO:0000259" key="6">
    <source>
        <dbReference type="Pfam" id="PF07980"/>
    </source>
</evidence>
<proteinExistence type="inferred from homology"/>
<evidence type="ECO:0000256" key="4">
    <source>
        <dbReference type="ARBA" id="ARBA00023136"/>
    </source>
</evidence>
<protein>
    <submittedName>
        <fullName evidence="8">SusD-like protein</fullName>
    </submittedName>
</protein>
<dbReference type="AlphaFoldDB" id="A0A221V1X3"/>
<keyword evidence="4" id="KW-0472">Membrane</keyword>
<feature type="domain" description="RagB/SusD" evidence="6">
    <location>
        <begin position="323"/>
        <end position="471"/>
    </location>
</feature>
<reference evidence="8 9" key="1">
    <citation type="submission" date="2017-07" db="EMBL/GenBank/DDBJ databases">
        <title>Genome Sequence of Arenibacter algicola Strain SMS7 Isolated from a culture of the Diatom Skeletonema marinoi.</title>
        <authorList>
            <person name="Topel M."/>
            <person name="Pinder M.I.M."/>
            <person name="Johansson O.N."/>
            <person name="Kourtchenko O."/>
            <person name="Godhe A."/>
            <person name="Clarke A.K."/>
        </authorList>
    </citation>
    <scope>NUCLEOTIDE SEQUENCE [LARGE SCALE GENOMIC DNA]</scope>
    <source>
        <strain evidence="8 9">SMS7</strain>
    </source>
</reference>
<comment type="subcellular location">
    <subcellularLocation>
        <location evidence="1">Cell outer membrane</location>
    </subcellularLocation>
</comment>
<accession>A0A221V1X3</accession>
<evidence type="ECO:0000256" key="2">
    <source>
        <dbReference type="ARBA" id="ARBA00006275"/>
    </source>
</evidence>
<evidence type="ECO:0000256" key="5">
    <source>
        <dbReference type="ARBA" id="ARBA00023237"/>
    </source>
</evidence>
<evidence type="ECO:0000313" key="9">
    <source>
        <dbReference type="Proteomes" id="UP000204551"/>
    </source>
</evidence>
<dbReference type="GO" id="GO:0009279">
    <property type="term" value="C:cell outer membrane"/>
    <property type="evidence" value="ECO:0007669"/>
    <property type="project" value="UniProtKB-SubCell"/>
</dbReference>
<gene>
    <name evidence="8" type="ORF">AREALGSMS7_04118</name>
</gene>
<name>A0A221V1X3_9FLAO</name>
<keyword evidence="3" id="KW-0732">Signal</keyword>
<dbReference type="EMBL" id="CP022515">
    <property type="protein sequence ID" value="ASO07523.1"/>
    <property type="molecule type" value="Genomic_DNA"/>
</dbReference>
<dbReference type="InterPro" id="IPR033985">
    <property type="entry name" value="SusD-like_N"/>
</dbReference>
<dbReference type="PROSITE" id="PS51257">
    <property type="entry name" value="PROKAR_LIPOPROTEIN"/>
    <property type="match status" value="1"/>
</dbReference>
<evidence type="ECO:0000256" key="1">
    <source>
        <dbReference type="ARBA" id="ARBA00004442"/>
    </source>
</evidence>
<evidence type="ECO:0000313" key="8">
    <source>
        <dbReference type="EMBL" id="ASO07523.1"/>
    </source>
</evidence>
<dbReference type="Pfam" id="PF14322">
    <property type="entry name" value="SusD-like_3"/>
    <property type="match status" value="1"/>
</dbReference>
<dbReference type="Proteomes" id="UP000204551">
    <property type="component" value="Chromosome"/>
</dbReference>
<organism evidence="8 9">
    <name type="scientific">Arenibacter algicola</name>
    <dbReference type="NCBI Taxonomy" id="616991"/>
    <lineage>
        <taxon>Bacteria</taxon>
        <taxon>Pseudomonadati</taxon>
        <taxon>Bacteroidota</taxon>
        <taxon>Flavobacteriia</taxon>
        <taxon>Flavobacteriales</taxon>
        <taxon>Flavobacteriaceae</taxon>
        <taxon>Arenibacter</taxon>
    </lineage>
</organism>
<comment type="similarity">
    <text evidence="2">Belongs to the SusD family.</text>
</comment>
<dbReference type="RefSeq" id="WP_093979778.1">
    <property type="nucleotide sequence ID" value="NZ_CP022515.1"/>
</dbReference>
<dbReference type="CDD" id="cd08977">
    <property type="entry name" value="SusD"/>
    <property type="match status" value="1"/>
</dbReference>
<dbReference type="InterPro" id="IPR011990">
    <property type="entry name" value="TPR-like_helical_dom_sf"/>
</dbReference>
<feature type="domain" description="SusD-like N-terminal" evidence="7">
    <location>
        <begin position="25"/>
        <end position="234"/>
    </location>
</feature>
<dbReference type="KEGG" id="aalg:AREALGSMS7_04118"/>